<dbReference type="Pfam" id="PF14711">
    <property type="entry name" value="Nitr_red_bet_C"/>
    <property type="match status" value="1"/>
</dbReference>
<comment type="cofactor">
    <cofactor evidence="1">
        <name>[3Fe-4S] cluster</name>
        <dbReference type="ChEBI" id="CHEBI:21137"/>
    </cofactor>
</comment>
<comment type="subcellular location">
    <subcellularLocation>
        <location evidence="3">Cell envelope</location>
    </subcellularLocation>
</comment>
<comment type="caution">
    <text evidence="13">The sequence shown here is derived from an EMBL/GenBank/DDBJ whole genome shotgun (WGS) entry which is preliminary data.</text>
</comment>
<keyword evidence="9" id="KW-0408">Iron</keyword>
<dbReference type="GO" id="GO:0030313">
    <property type="term" value="C:cell envelope"/>
    <property type="evidence" value="ECO:0007669"/>
    <property type="project" value="UniProtKB-SubCell"/>
</dbReference>
<evidence type="ECO:0000259" key="12">
    <source>
        <dbReference type="PROSITE" id="PS51379"/>
    </source>
</evidence>
<dbReference type="FunFam" id="3.30.70.20:FF:000043">
    <property type="entry name" value="Respiratory nitrate reductase beta subunit"/>
    <property type="match status" value="1"/>
</dbReference>
<dbReference type="RefSeq" id="WP_064570043.1">
    <property type="nucleotide sequence ID" value="NZ_JBEPSW010000009.1"/>
</dbReference>
<evidence type="ECO:0000256" key="6">
    <source>
        <dbReference type="ARBA" id="ARBA00022723"/>
    </source>
</evidence>
<dbReference type="Gene3D" id="1.10.3650.10">
    <property type="entry name" value="nitrate reductase domain like"/>
    <property type="match status" value="1"/>
</dbReference>
<evidence type="ECO:0000256" key="8">
    <source>
        <dbReference type="ARBA" id="ARBA00022982"/>
    </source>
</evidence>
<evidence type="ECO:0000313" key="14">
    <source>
        <dbReference type="Proteomes" id="UP000234662"/>
    </source>
</evidence>
<sequence length="563" mass="63080">MRVMAQVGMVMNLDKCIGCHTCSVTCKQAWTNRSGTEYVWFNNVETRPGQGYPRRYDDQDTWQGGWVLNRNGRLRLRAGGRIRKLLTLFASPVQPTIEDYYEPWTYDYQTLIDAPLGDDFPVARPKSLLTGKDTKVTWSANWDDNLGGAPELAKRDPIVEKLRRESEDAVKFGFEQTFMFYLPRICEHCLNPSCMASCPSGAIYKRSEDGIVLVDQDRCRGWRQCITGCPYKKIYFNHKSGKAEKCTLCYPRIEVGQPTVCSETCVGRLRYLGIFLYDADAVTAAASTPDERDLYEAQLDLMLDPDDPDVIAAARRDGIPDDWLEAARRSPVYALAKKYRVALPLHPEYRTMPMVWYVPPLSPIVDLLAEQGHDAEGAGTLFGAIEALRIPVEYLAELFTAGDTAVVDTVLRRLAAMRSYMRDVTLGREPDADIPAAVGMTEEEIYEMYRLMAIAKYDDRYVIPTAHLEQAEKLDEMGCSLDYDEGPGMFDSSPFGEASGRPAPVSVETFHALKQRQNTDTAAGEHTMAGRTNLLNWDGNGAPPGLFPERISSASTTPGEETR</sequence>
<evidence type="ECO:0000256" key="5">
    <source>
        <dbReference type="ARBA" id="ARBA00022485"/>
    </source>
</evidence>
<evidence type="ECO:0000256" key="4">
    <source>
        <dbReference type="ARBA" id="ARBA00022448"/>
    </source>
</evidence>
<keyword evidence="4" id="KW-0813">Transport</keyword>
<dbReference type="PROSITE" id="PS51379">
    <property type="entry name" value="4FE4S_FER_2"/>
    <property type="match status" value="3"/>
</dbReference>
<accession>A0A2I1R232</accession>
<evidence type="ECO:0000256" key="3">
    <source>
        <dbReference type="ARBA" id="ARBA00004196"/>
    </source>
</evidence>
<dbReference type="FunFam" id="3.30.70.20:FF:000008">
    <property type="entry name" value="Respiratory nitrate reductase beta subunit"/>
    <property type="match status" value="1"/>
</dbReference>
<dbReference type="Gene3D" id="3.30.70.20">
    <property type="match status" value="3"/>
</dbReference>
<evidence type="ECO:0000256" key="2">
    <source>
        <dbReference type="ARBA" id="ARBA00001966"/>
    </source>
</evidence>
<keyword evidence="8" id="KW-0249">Electron transport</keyword>
<dbReference type="STRING" id="2055.BCM27_18805"/>
<keyword evidence="10" id="KW-0411">Iron-sulfur</keyword>
<dbReference type="Pfam" id="PF13247">
    <property type="entry name" value="Fer4_11"/>
    <property type="match status" value="1"/>
</dbReference>
<organism evidence="13 14">
    <name type="scientific">Gordonia terrae</name>
    <dbReference type="NCBI Taxonomy" id="2055"/>
    <lineage>
        <taxon>Bacteria</taxon>
        <taxon>Bacillati</taxon>
        <taxon>Actinomycetota</taxon>
        <taxon>Actinomycetes</taxon>
        <taxon>Mycobacteriales</taxon>
        <taxon>Gordoniaceae</taxon>
        <taxon>Gordonia</taxon>
    </lineage>
</organism>
<evidence type="ECO:0000256" key="10">
    <source>
        <dbReference type="ARBA" id="ARBA00023014"/>
    </source>
</evidence>
<feature type="region of interest" description="Disordered" evidence="11">
    <location>
        <begin position="517"/>
        <end position="563"/>
    </location>
</feature>
<dbReference type="GO" id="GO:0016020">
    <property type="term" value="C:membrane"/>
    <property type="evidence" value="ECO:0007669"/>
    <property type="project" value="TreeGrafter"/>
</dbReference>
<dbReference type="GO" id="GO:0008940">
    <property type="term" value="F:nitrate reductase activity"/>
    <property type="evidence" value="ECO:0007669"/>
    <property type="project" value="InterPro"/>
</dbReference>
<reference evidence="13 14" key="1">
    <citation type="submission" date="2017-12" db="EMBL/GenBank/DDBJ databases">
        <title>Phylogenetic diversity of female urinary microbiome.</title>
        <authorList>
            <person name="Thomas-White K."/>
            <person name="Wolfe A.J."/>
        </authorList>
    </citation>
    <scope>NUCLEOTIDE SEQUENCE [LARGE SCALE GENOMIC DNA]</scope>
    <source>
        <strain evidence="13 14">UMB0777</strain>
    </source>
</reference>
<dbReference type="PANTHER" id="PTHR43518">
    <property type="entry name" value="NITRATE REDUCTASE BETA SUBUNIT"/>
    <property type="match status" value="1"/>
</dbReference>
<dbReference type="GO" id="GO:0051539">
    <property type="term" value="F:4 iron, 4 sulfur cluster binding"/>
    <property type="evidence" value="ECO:0007669"/>
    <property type="project" value="UniProtKB-KW"/>
</dbReference>
<evidence type="ECO:0000256" key="11">
    <source>
        <dbReference type="SAM" id="MobiDB-lite"/>
    </source>
</evidence>
<evidence type="ECO:0000256" key="1">
    <source>
        <dbReference type="ARBA" id="ARBA00001927"/>
    </source>
</evidence>
<dbReference type="GO" id="GO:0009055">
    <property type="term" value="F:electron transfer activity"/>
    <property type="evidence" value="ECO:0007669"/>
    <property type="project" value="TreeGrafter"/>
</dbReference>
<proteinExistence type="predicted"/>
<name>A0A2I1R232_9ACTN</name>
<feature type="domain" description="4Fe-4S ferredoxin-type" evidence="12">
    <location>
        <begin position="7"/>
        <end position="36"/>
    </location>
</feature>
<keyword evidence="5" id="KW-0004">4Fe-4S</keyword>
<evidence type="ECO:0000256" key="7">
    <source>
        <dbReference type="ARBA" id="ARBA00022737"/>
    </source>
</evidence>
<dbReference type="GO" id="GO:0042126">
    <property type="term" value="P:nitrate metabolic process"/>
    <property type="evidence" value="ECO:0007669"/>
    <property type="project" value="InterPro"/>
</dbReference>
<feature type="domain" description="4Fe-4S ferredoxin-type" evidence="12">
    <location>
        <begin position="210"/>
        <end position="239"/>
    </location>
</feature>
<keyword evidence="6" id="KW-0479">Metal-binding</keyword>
<protein>
    <submittedName>
        <fullName evidence="13">Nitrate reductase subunit beta</fullName>
    </submittedName>
</protein>
<dbReference type="InterPro" id="IPR006547">
    <property type="entry name" value="NO3_Rdtase_bsu"/>
</dbReference>
<dbReference type="SUPFAM" id="SSF54862">
    <property type="entry name" value="4Fe-4S ferredoxins"/>
    <property type="match status" value="1"/>
</dbReference>
<dbReference type="InterPro" id="IPR017896">
    <property type="entry name" value="4Fe4S_Fe-S-bd"/>
</dbReference>
<gene>
    <name evidence="13" type="primary">narH</name>
    <name evidence="13" type="ORF">CYJ73_23145</name>
</gene>
<evidence type="ECO:0000313" key="13">
    <source>
        <dbReference type="EMBL" id="PKZ63172.1"/>
    </source>
</evidence>
<comment type="cofactor">
    <cofactor evidence="2">
        <name>[4Fe-4S] cluster</name>
        <dbReference type="ChEBI" id="CHEBI:49883"/>
    </cofactor>
</comment>
<dbReference type="GO" id="GO:0046872">
    <property type="term" value="F:metal ion binding"/>
    <property type="evidence" value="ECO:0007669"/>
    <property type="project" value="UniProtKB-KW"/>
</dbReference>
<dbReference type="AlphaFoldDB" id="A0A2I1R232"/>
<dbReference type="GO" id="GO:0009061">
    <property type="term" value="P:anaerobic respiration"/>
    <property type="evidence" value="ECO:0007669"/>
    <property type="project" value="TreeGrafter"/>
</dbReference>
<feature type="domain" description="4Fe-4S ferredoxin-type" evidence="12">
    <location>
        <begin position="177"/>
        <end position="208"/>
    </location>
</feature>
<dbReference type="PANTHER" id="PTHR43518:SF1">
    <property type="entry name" value="RESPIRATORY NITRATE REDUCTASE 1 BETA CHAIN"/>
    <property type="match status" value="1"/>
</dbReference>
<feature type="compositionally biased region" description="Polar residues" evidence="11">
    <location>
        <begin position="552"/>
        <end position="563"/>
    </location>
</feature>
<dbReference type="InterPro" id="IPR038262">
    <property type="entry name" value="Nitr_red_bet_C_sf"/>
</dbReference>
<evidence type="ECO:0000256" key="9">
    <source>
        <dbReference type="ARBA" id="ARBA00023004"/>
    </source>
</evidence>
<dbReference type="InterPro" id="IPR029263">
    <property type="entry name" value="Nitr_red_bet_C"/>
</dbReference>
<keyword evidence="7" id="KW-0677">Repeat</keyword>
<dbReference type="EMBL" id="PKJC01000030">
    <property type="protein sequence ID" value="PKZ63172.1"/>
    <property type="molecule type" value="Genomic_DNA"/>
</dbReference>
<dbReference type="GO" id="GO:0009325">
    <property type="term" value="C:nitrate reductase complex"/>
    <property type="evidence" value="ECO:0007669"/>
    <property type="project" value="InterPro"/>
</dbReference>
<dbReference type="NCBIfam" id="TIGR01660">
    <property type="entry name" value="narH"/>
    <property type="match status" value="1"/>
</dbReference>
<dbReference type="Proteomes" id="UP000234662">
    <property type="component" value="Unassembled WGS sequence"/>
</dbReference>